<dbReference type="InterPro" id="IPR000836">
    <property type="entry name" value="PRTase_dom"/>
</dbReference>
<dbReference type="EC" id="2.4.2.8" evidence="5"/>
<keyword evidence="9" id="KW-0479">Metal-binding</keyword>
<sequence length="574" mass="63761">MLVKEGHLAKRKTVKPLQSRWDRHARELARNILTAESDAAKKDSYKEAFNEDMGLRVRDLDSRQDILERSHKAMQDEVKRLQQIVYQCEQAVPAGYDAAENASFTRDIEVRGEAEATEQRIPLHFFKDPEFKRQYDRLRPLVDWSSLSARSRRKRHKELMCGAAKHVRNLRLQRPLGETKLTARSAALDERENKALDSTSLKAVNAVRRKLNRRAALWAPFGRSLKRQGINVPAQGGGVQVLHGQEDMMGALRDHWAPIFQAKTQADGWESLAERYMKDHAPKLAVAAAPRRVLLHRVRSASARVAGTPCLLTDRSGPLSCRVTGLPKVHVRFLGATALEQLDIALGAELFDWARNWTLAHPAEPGAALGRGSLQSSASPAGAPMPLNFGADPEGDVERVLFDKEELARKCAELGAAISADFSGGEDVPLLVGVLNGAAVFMADLMRYITVPIEIRLADFISVSSYGKGAVSGELYFRKDVTLELQNRRVIVVEDIVDTGKTLNAIMESFSARGATSVTVCALLDKVARRTAPVDVKYKGFDCPNEFVIGYGIDYAERYRNLPYVAALKHTVYE</sequence>
<dbReference type="PANTHER" id="PTHR43340:SF1">
    <property type="entry name" value="HYPOXANTHINE PHOSPHORIBOSYLTRANSFERASE"/>
    <property type="match status" value="1"/>
</dbReference>
<comment type="pathway">
    <text evidence="3">Purine metabolism; IMP biosynthesis via salvage pathway; IMP from hypoxanthine: step 1/1.</text>
</comment>
<dbReference type="NCBIfam" id="TIGR01203">
    <property type="entry name" value="HGPRTase"/>
    <property type="match status" value="1"/>
</dbReference>
<proteinExistence type="inferred from homology"/>
<evidence type="ECO:0000256" key="8">
    <source>
        <dbReference type="ARBA" id="ARBA00022679"/>
    </source>
</evidence>
<evidence type="ECO:0000256" key="11">
    <source>
        <dbReference type="ARBA" id="ARBA00022741"/>
    </source>
</evidence>
<evidence type="ECO:0000313" key="15">
    <source>
        <dbReference type="Proteomes" id="UP001189429"/>
    </source>
</evidence>
<dbReference type="PANTHER" id="PTHR43340">
    <property type="entry name" value="HYPOXANTHINE-GUANINE PHOSPHORIBOSYLTRANSFERASE"/>
    <property type="match status" value="1"/>
</dbReference>
<protein>
    <recommendedName>
        <fullName evidence="5">hypoxanthine phosphoribosyltransferase</fullName>
        <ecNumber evidence="5">2.4.2.8</ecNumber>
    </recommendedName>
</protein>
<evidence type="ECO:0000256" key="1">
    <source>
        <dbReference type="ARBA" id="ARBA00001946"/>
    </source>
</evidence>
<keyword evidence="15" id="KW-1185">Reference proteome</keyword>
<organism evidence="14 15">
    <name type="scientific">Prorocentrum cordatum</name>
    <dbReference type="NCBI Taxonomy" id="2364126"/>
    <lineage>
        <taxon>Eukaryota</taxon>
        <taxon>Sar</taxon>
        <taxon>Alveolata</taxon>
        <taxon>Dinophyceae</taxon>
        <taxon>Prorocentrales</taxon>
        <taxon>Prorocentraceae</taxon>
        <taxon>Prorocentrum</taxon>
    </lineage>
</organism>
<evidence type="ECO:0000313" key="14">
    <source>
        <dbReference type="EMBL" id="CAK0804053.1"/>
    </source>
</evidence>
<dbReference type="CDD" id="cd06223">
    <property type="entry name" value="PRTases_typeI"/>
    <property type="match status" value="1"/>
</dbReference>
<accession>A0ABN9QH43</accession>
<gene>
    <name evidence="14" type="ORF">PCOR1329_LOCUS10983</name>
</gene>
<keyword evidence="8" id="KW-0808">Transferase</keyword>
<dbReference type="InterPro" id="IPR029057">
    <property type="entry name" value="PRTase-like"/>
</dbReference>
<evidence type="ECO:0000256" key="12">
    <source>
        <dbReference type="ARBA" id="ARBA00022842"/>
    </source>
</evidence>
<evidence type="ECO:0000256" key="3">
    <source>
        <dbReference type="ARBA" id="ARBA00004669"/>
    </source>
</evidence>
<evidence type="ECO:0000256" key="9">
    <source>
        <dbReference type="ARBA" id="ARBA00022723"/>
    </source>
</evidence>
<comment type="caution">
    <text evidence="14">The sequence shown here is derived from an EMBL/GenBank/DDBJ whole genome shotgun (WGS) entry which is preliminary data.</text>
</comment>
<evidence type="ECO:0000256" key="6">
    <source>
        <dbReference type="ARBA" id="ARBA00022490"/>
    </source>
</evidence>
<name>A0ABN9QH43_9DINO</name>
<evidence type="ECO:0000259" key="13">
    <source>
        <dbReference type="Pfam" id="PF00156"/>
    </source>
</evidence>
<evidence type="ECO:0000256" key="5">
    <source>
        <dbReference type="ARBA" id="ARBA00011895"/>
    </source>
</evidence>
<dbReference type="SUPFAM" id="SSF53271">
    <property type="entry name" value="PRTase-like"/>
    <property type="match status" value="1"/>
</dbReference>
<evidence type="ECO:0000256" key="10">
    <source>
        <dbReference type="ARBA" id="ARBA00022726"/>
    </source>
</evidence>
<keyword evidence="11" id="KW-0547">Nucleotide-binding</keyword>
<comment type="similarity">
    <text evidence="4">Belongs to the purine/pyrimidine phosphoribosyltransferase family.</text>
</comment>
<keyword evidence="12" id="KW-0460">Magnesium</keyword>
<reference evidence="14" key="1">
    <citation type="submission" date="2023-10" db="EMBL/GenBank/DDBJ databases">
        <authorList>
            <person name="Chen Y."/>
            <person name="Shah S."/>
            <person name="Dougan E. K."/>
            <person name="Thang M."/>
            <person name="Chan C."/>
        </authorList>
    </citation>
    <scope>NUCLEOTIDE SEQUENCE [LARGE SCALE GENOMIC DNA]</scope>
</reference>
<dbReference type="Proteomes" id="UP001189429">
    <property type="component" value="Unassembled WGS sequence"/>
</dbReference>
<comment type="subcellular location">
    <subcellularLocation>
        <location evidence="2">Cytoplasm</location>
    </subcellularLocation>
</comment>
<keyword evidence="10" id="KW-0660">Purine salvage</keyword>
<keyword evidence="7" id="KW-0328">Glycosyltransferase</keyword>
<dbReference type="Gene3D" id="3.40.50.2020">
    <property type="match status" value="1"/>
</dbReference>
<dbReference type="InterPro" id="IPR050408">
    <property type="entry name" value="HGPRT"/>
</dbReference>
<keyword evidence="6" id="KW-0963">Cytoplasm</keyword>
<evidence type="ECO:0000256" key="2">
    <source>
        <dbReference type="ARBA" id="ARBA00004496"/>
    </source>
</evidence>
<dbReference type="InterPro" id="IPR005904">
    <property type="entry name" value="Hxn_phspho_trans"/>
</dbReference>
<feature type="domain" description="Phosphoribosyltransferase" evidence="13">
    <location>
        <begin position="403"/>
        <end position="555"/>
    </location>
</feature>
<comment type="cofactor">
    <cofactor evidence="1">
        <name>Mg(2+)</name>
        <dbReference type="ChEBI" id="CHEBI:18420"/>
    </cofactor>
</comment>
<evidence type="ECO:0000256" key="7">
    <source>
        <dbReference type="ARBA" id="ARBA00022676"/>
    </source>
</evidence>
<dbReference type="Pfam" id="PF00156">
    <property type="entry name" value="Pribosyltran"/>
    <property type="match status" value="1"/>
</dbReference>
<evidence type="ECO:0000256" key="4">
    <source>
        <dbReference type="ARBA" id="ARBA00008391"/>
    </source>
</evidence>
<dbReference type="EMBL" id="CAUYUJ010003136">
    <property type="protein sequence ID" value="CAK0804053.1"/>
    <property type="molecule type" value="Genomic_DNA"/>
</dbReference>